<dbReference type="EMBL" id="AMZN01000064">
    <property type="protein sequence ID" value="ELR69952.1"/>
    <property type="molecule type" value="Genomic_DNA"/>
</dbReference>
<reference evidence="1 2" key="1">
    <citation type="submission" date="2012-12" db="EMBL/GenBank/DDBJ databases">
        <title>Genome assembly of Fulvivirga imtechensis AK7.</title>
        <authorList>
            <person name="Nupur N."/>
            <person name="Khatri I."/>
            <person name="Kumar R."/>
            <person name="Subramanian S."/>
            <person name="Pinnaka A."/>
        </authorList>
    </citation>
    <scope>NUCLEOTIDE SEQUENCE [LARGE SCALE GENOMIC DNA]</scope>
    <source>
        <strain evidence="1 2">AK7</strain>
    </source>
</reference>
<dbReference type="AlphaFoldDB" id="L8JRG5"/>
<protein>
    <submittedName>
        <fullName evidence="1">Uncharacterized protein</fullName>
    </submittedName>
</protein>
<accession>L8JRG5</accession>
<keyword evidence="2" id="KW-1185">Reference proteome</keyword>
<gene>
    <name evidence="1" type="ORF">C900_04475</name>
</gene>
<sequence>MNVKQIIVNRFNKSIDKRDHTFDIEVNLNDPKCEDGLYTAFVTITRKRASMQIEVAGLNVRDENGNRRLFDTVEEAFEEAEAFMTGFNIYKNLDGVPC</sequence>
<evidence type="ECO:0000313" key="2">
    <source>
        <dbReference type="Proteomes" id="UP000011135"/>
    </source>
</evidence>
<dbReference type="Proteomes" id="UP000011135">
    <property type="component" value="Unassembled WGS sequence"/>
</dbReference>
<dbReference type="STRING" id="1237149.C900_04475"/>
<proteinExistence type="predicted"/>
<evidence type="ECO:0000313" key="1">
    <source>
        <dbReference type="EMBL" id="ELR69952.1"/>
    </source>
</evidence>
<organism evidence="1 2">
    <name type="scientific">Fulvivirga imtechensis AK7</name>
    <dbReference type="NCBI Taxonomy" id="1237149"/>
    <lineage>
        <taxon>Bacteria</taxon>
        <taxon>Pseudomonadati</taxon>
        <taxon>Bacteroidota</taxon>
        <taxon>Cytophagia</taxon>
        <taxon>Cytophagales</taxon>
        <taxon>Fulvivirgaceae</taxon>
        <taxon>Fulvivirga</taxon>
    </lineage>
</organism>
<comment type="caution">
    <text evidence="1">The sequence shown here is derived from an EMBL/GenBank/DDBJ whole genome shotgun (WGS) entry which is preliminary data.</text>
</comment>
<name>L8JRG5_9BACT</name>